<accession>A0ABR1FEX4</accession>
<dbReference type="InterPro" id="IPR023610">
    <property type="entry name" value="PInositol-4/5-P-5/4-kinase"/>
</dbReference>
<evidence type="ECO:0000313" key="3">
    <source>
        <dbReference type="EMBL" id="KAK7208307.1"/>
    </source>
</evidence>
<organism evidence="3 4">
    <name type="scientific">Myxozyma melibiosi</name>
    <dbReference type="NCBI Taxonomy" id="54550"/>
    <lineage>
        <taxon>Eukaryota</taxon>
        <taxon>Fungi</taxon>
        <taxon>Dikarya</taxon>
        <taxon>Ascomycota</taxon>
        <taxon>Saccharomycotina</taxon>
        <taxon>Lipomycetes</taxon>
        <taxon>Lipomycetales</taxon>
        <taxon>Lipomycetaceae</taxon>
        <taxon>Myxozyma</taxon>
    </lineage>
</organism>
<dbReference type="InterPro" id="IPR027484">
    <property type="entry name" value="PInositol-4-P-5-kinase_N"/>
</dbReference>
<reference evidence="3 4" key="1">
    <citation type="submission" date="2024-03" db="EMBL/GenBank/DDBJ databases">
        <title>Genome-scale model development and genomic sequencing of the oleaginous clade Lipomyces.</title>
        <authorList>
            <consortium name="Lawrence Berkeley National Laboratory"/>
            <person name="Czajka J.J."/>
            <person name="Han Y."/>
            <person name="Kim J."/>
            <person name="Mondo S.J."/>
            <person name="Hofstad B.A."/>
            <person name="Robles A."/>
            <person name="Haridas S."/>
            <person name="Riley R."/>
            <person name="LaButti K."/>
            <person name="Pangilinan J."/>
            <person name="Andreopoulos W."/>
            <person name="Lipzen A."/>
            <person name="Yan J."/>
            <person name="Wang M."/>
            <person name="Ng V."/>
            <person name="Grigoriev I.V."/>
            <person name="Spatafora J.W."/>
            <person name="Magnuson J.K."/>
            <person name="Baker S.E."/>
            <person name="Pomraning K.R."/>
        </authorList>
    </citation>
    <scope>NUCLEOTIDE SEQUENCE [LARGE SCALE GENOMIC DNA]</scope>
    <source>
        <strain evidence="3 4">Phaff 52-87</strain>
    </source>
</reference>
<dbReference type="Proteomes" id="UP001498771">
    <property type="component" value="Unassembled WGS sequence"/>
</dbReference>
<gene>
    <name evidence="3" type="ORF">BZA70DRAFT_233600</name>
</gene>
<dbReference type="PANTHER" id="PTHR23086">
    <property type="entry name" value="PHOSPHATIDYLINOSITOL-4-PHOSPHATE 5-KINASE"/>
    <property type="match status" value="1"/>
</dbReference>
<proteinExistence type="predicted"/>
<dbReference type="RefSeq" id="XP_064771340.1">
    <property type="nucleotide sequence ID" value="XM_064910268.1"/>
</dbReference>
<dbReference type="GeneID" id="90035780"/>
<feature type="domain" description="PIPK" evidence="2">
    <location>
        <begin position="30"/>
        <end position="428"/>
    </location>
</feature>
<dbReference type="SMART" id="SM00330">
    <property type="entry name" value="PIPKc"/>
    <property type="match status" value="1"/>
</dbReference>
<dbReference type="CDD" id="cd17303">
    <property type="entry name" value="PIPKc_PIP5K_yeast_like"/>
    <property type="match status" value="1"/>
</dbReference>
<evidence type="ECO:0000313" key="4">
    <source>
        <dbReference type="Proteomes" id="UP001498771"/>
    </source>
</evidence>
<dbReference type="Gene3D" id="3.30.810.10">
    <property type="entry name" value="2-Layer Sandwich"/>
    <property type="match status" value="1"/>
</dbReference>
<dbReference type="Gene3D" id="3.30.800.10">
    <property type="entry name" value="Phosphatidylinositol Phosphate Kinase II Beta"/>
    <property type="match status" value="1"/>
</dbReference>
<keyword evidence="1" id="KW-0808">Transferase</keyword>
<dbReference type="PROSITE" id="PS51455">
    <property type="entry name" value="PIPK"/>
    <property type="match status" value="1"/>
</dbReference>
<dbReference type="Pfam" id="PF01504">
    <property type="entry name" value="PIP5K"/>
    <property type="match status" value="1"/>
</dbReference>
<keyword evidence="4" id="KW-1185">Reference proteome</keyword>
<dbReference type="InterPro" id="IPR002498">
    <property type="entry name" value="PInositol-4-P-4/5-kinase_core"/>
</dbReference>
<feature type="non-terminal residue" evidence="3">
    <location>
        <position position="1"/>
    </location>
</feature>
<dbReference type="SUPFAM" id="SSF56104">
    <property type="entry name" value="SAICAR synthase-like"/>
    <property type="match status" value="1"/>
</dbReference>
<sequence length="488" mass="56238">ESITTEQIIARREKRRRELEVKATGARIVGEDHVNYILAYNMLTGIRVAVSRTTAKVDRELTDNDFTAKHKLAFDINGNELTPSAKYDFKFKDYAPWVFRHLRQLFRLDPADYLISLTSKYIVSELGSPGKSGSFFYFSRDYRFIIKTIHHAEHKFLRKILKEYYNHVKANPNTLISQFYGLHRVKLPYGRKIHFIIMNNLFPPHRDIHQTFDLKGSSIGRDYDESKLATNKNATMKDLNWQRRDKHISLGPRKRELFIKQLEIDVKLLERLHIMDYSLLIGIHDIQKGNTEGIRDSTLTVFQPDTQMLDRTPSKMERDRRVSLRRAFSTANQASAEQVLNVLRQDEYPGRKNFIFYADDGGLRATNEHDLPLNEIYYLGVIDCLTNYSLVKKLETFWKGLSHSREKLSAVPPVEYGERFFKFISSIVKTPEQVQMMKAAAAAAKSNRGGNRRHSGIIAAAVAEDENVAEGSQGNSSTAIEILEMRDA</sequence>
<dbReference type="EMBL" id="JBBJBU010000001">
    <property type="protein sequence ID" value="KAK7208307.1"/>
    <property type="molecule type" value="Genomic_DNA"/>
</dbReference>
<name>A0ABR1FEX4_9ASCO</name>
<keyword evidence="1" id="KW-0418">Kinase</keyword>
<keyword evidence="1" id="KW-0067">ATP-binding</keyword>
<protein>
    <recommendedName>
        <fullName evidence="2">PIPK domain-containing protein</fullName>
    </recommendedName>
</protein>
<dbReference type="InterPro" id="IPR027483">
    <property type="entry name" value="PInositol-4-P-4/5-kinase_C_sf"/>
</dbReference>
<dbReference type="PANTHER" id="PTHR23086:SF8">
    <property type="entry name" value="PHOSPHATIDYLINOSITOL 5-PHOSPHATE 4-KINASE, ISOFORM A"/>
    <property type="match status" value="1"/>
</dbReference>
<keyword evidence="1" id="KW-0547">Nucleotide-binding</keyword>
<evidence type="ECO:0000256" key="1">
    <source>
        <dbReference type="PROSITE-ProRule" id="PRU00781"/>
    </source>
</evidence>
<comment type="caution">
    <text evidence="3">The sequence shown here is derived from an EMBL/GenBank/DDBJ whole genome shotgun (WGS) entry which is preliminary data.</text>
</comment>
<evidence type="ECO:0000259" key="2">
    <source>
        <dbReference type="PROSITE" id="PS51455"/>
    </source>
</evidence>